<feature type="compositionally biased region" description="Polar residues" evidence="5">
    <location>
        <begin position="1"/>
        <end position="20"/>
    </location>
</feature>
<dbReference type="EMBL" id="LGRX02035553">
    <property type="protein sequence ID" value="KAK3234165.1"/>
    <property type="molecule type" value="Genomic_DNA"/>
</dbReference>
<dbReference type="Gene3D" id="3.30.40.10">
    <property type="entry name" value="Zinc/RING finger domain, C3HC4 (zinc finger)"/>
    <property type="match status" value="1"/>
</dbReference>
<dbReference type="PROSITE" id="PS50016">
    <property type="entry name" value="ZF_PHD_2"/>
    <property type="match status" value="1"/>
</dbReference>
<dbReference type="InterPro" id="IPR011011">
    <property type="entry name" value="Znf_FYVE_PHD"/>
</dbReference>
<dbReference type="PROSITE" id="PS01359">
    <property type="entry name" value="ZF_PHD_1"/>
    <property type="match status" value="1"/>
</dbReference>
<protein>
    <recommendedName>
        <fullName evidence="6">PHD-type domain-containing protein</fullName>
    </recommendedName>
</protein>
<sequence length="758" mass="86500">MEEESNIQWASPGQLNSVYQQDRDDEVDAFESTKTKTKRKYKWEVKTGEEFTVVGSIISAQRCLDKLEELCPDGYSLACQPYTSKKTVKKYVKRVKKQVLAHSEIRTFTQFKTVAKEHNILALKEGVEFDPHQTGTLAFFDGEMLDANNELVACDRFPTMESLPPIPHAATDFVALLKTWKDAKWRVNNMEKELSANIRAAGNSTSTPFFLDLFRSLLSASGWSFKSNKFHTRELRLDAFYKNFKLLTEDYAAQAERVRFVVLYTTPYKLRLQLQFNILQRGDVYKILWNGFPVESGGTSSNRQYTLSYLAIKSHEDAIASEIVNTLLVRAIYHLFGKLWRPRNFGLDHAYAFYNANLTFPSIVKWVCQLLNITDLAIEITEYTEGVVKLTQAVCYAHCQRKINEKKHFFVEAERFDTFKQDVGHLRVIHHPLLVGEEEDALHEAALRLLLVKYSDEEYISEWFETNWCGKWGTWRDGSLPAGKPKHQNGPEEKHKDIHLFLTDRKLLTLGHYNEACRKYLYHESLLDEENPMLECVTYETLKARSTVDKQNKLSAKATIFTSLLKDPNNPPACVGDFDAFYHTLNGFVVIQELPPPAPGPFHFYSCACHEFDVAKACEHSLAFGIYKEKFKAPIGKDLDLIGRQPQIGRPPKPRGALQRQPGGARNKESQKLKRKIDAKAKGKQPATTVTDDDFDELGSQAAGPSLKCELCKKATRAAKMLLCDICDKGFHYDCLQPPLDGVPENCWFCGRCQFNPA</sequence>
<dbReference type="GO" id="GO:0008270">
    <property type="term" value="F:zinc ion binding"/>
    <property type="evidence" value="ECO:0007669"/>
    <property type="project" value="UniProtKB-KW"/>
</dbReference>
<feature type="domain" description="PHD-type" evidence="6">
    <location>
        <begin position="706"/>
        <end position="756"/>
    </location>
</feature>
<evidence type="ECO:0000256" key="2">
    <source>
        <dbReference type="ARBA" id="ARBA00022771"/>
    </source>
</evidence>
<proteinExistence type="predicted"/>
<dbReference type="AlphaFoldDB" id="A0AAE0BDV4"/>
<keyword evidence="8" id="KW-1185">Reference proteome</keyword>
<gene>
    <name evidence="7" type="ORF">CYMTET_55594</name>
</gene>
<organism evidence="7 8">
    <name type="scientific">Cymbomonas tetramitiformis</name>
    <dbReference type="NCBI Taxonomy" id="36881"/>
    <lineage>
        <taxon>Eukaryota</taxon>
        <taxon>Viridiplantae</taxon>
        <taxon>Chlorophyta</taxon>
        <taxon>Pyramimonadophyceae</taxon>
        <taxon>Pyramimonadales</taxon>
        <taxon>Pyramimonadaceae</taxon>
        <taxon>Cymbomonas</taxon>
    </lineage>
</organism>
<dbReference type="SUPFAM" id="SSF57903">
    <property type="entry name" value="FYVE/PHD zinc finger"/>
    <property type="match status" value="1"/>
</dbReference>
<dbReference type="PANTHER" id="PTHR24102:SF28">
    <property type="entry name" value="PHD-TYPE DOMAIN-CONTAINING PROTEIN"/>
    <property type="match status" value="1"/>
</dbReference>
<feature type="region of interest" description="Disordered" evidence="5">
    <location>
        <begin position="1"/>
        <end position="22"/>
    </location>
</feature>
<keyword evidence="3" id="KW-0862">Zinc</keyword>
<dbReference type="InterPro" id="IPR019786">
    <property type="entry name" value="Zinc_finger_PHD-type_CS"/>
</dbReference>
<evidence type="ECO:0000256" key="1">
    <source>
        <dbReference type="ARBA" id="ARBA00022723"/>
    </source>
</evidence>
<evidence type="ECO:0000259" key="6">
    <source>
        <dbReference type="PROSITE" id="PS50016"/>
    </source>
</evidence>
<evidence type="ECO:0000313" key="7">
    <source>
        <dbReference type="EMBL" id="KAK3234165.1"/>
    </source>
</evidence>
<dbReference type="Proteomes" id="UP001190700">
    <property type="component" value="Unassembled WGS sequence"/>
</dbReference>
<evidence type="ECO:0000256" key="4">
    <source>
        <dbReference type="PROSITE-ProRule" id="PRU00146"/>
    </source>
</evidence>
<dbReference type="InterPro" id="IPR001965">
    <property type="entry name" value="Znf_PHD"/>
</dbReference>
<dbReference type="Pfam" id="PF00628">
    <property type="entry name" value="PHD"/>
    <property type="match status" value="1"/>
</dbReference>
<evidence type="ECO:0000256" key="3">
    <source>
        <dbReference type="ARBA" id="ARBA00022833"/>
    </source>
</evidence>
<accession>A0AAE0BDV4</accession>
<keyword evidence="1" id="KW-0479">Metal-binding</keyword>
<feature type="region of interest" description="Disordered" evidence="5">
    <location>
        <begin position="642"/>
        <end position="696"/>
    </location>
</feature>
<dbReference type="InterPro" id="IPR013083">
    <property type="entry name" value="Znf_RING/FYVE/PHD"/>
</dbReference>
<dbReference type="SMART" id="SM00249">
    <property type="entry name" value="PHD"/>
    <property type="match status" value="1"/>
</dbReference>
<feature type="compositionally biased region" description="Basic and acidic residues" evidence="5">
    <location>
        <begin position="666"/>
        <end position="681"/>
    </location>
</feature>
<dbReference type="InterPro" id="IPR019787">
    <property type="entry name" value="Znf_PHD-finger"/>
</dbReference>
<evidence type="ECO:0000313" key="8">
    <source>
        <dbReference type="Proteomes" id="UP001190700"/>
    </source>
</evidence>
<evidence type="ECO:0000256" key="5">
    <source>
        <dbReference type="SAM" id="MobiDB-lite"/>
    </source>
</evidence>
<comment type="caution">
    <text evidence="7">The sequence shown here is derived from an EMBL/GenBank/DDBJ whole genome shotgun (WGS) entry which is preliminary data.</text>
</comment>
<reference evidence="7 8" key="1">
    <citation type="journal article" date="2015" name="Genome Biol. Evol.">
        <title>Comparative Genomics of a Bacterivorous Green Alga Reveals Evolutionary Causalities and Consequences of Phago-Mixotrophic Mode of Nutrition.</title>
        <authorList>
            <person name="Burns J.A."/>
            <person name="Paasch A."/>
            <person name="Narechania A."/>
            <person name="Kim E."/>
        </authorList>
    </citation>
    <scope>NUCLEOTIDE SEQUENCE [LARGE SCALE GENOMIC DNA]</scope>
    <source>
        <strain evidence="7 8">PLY_AMNH</strain>
    </source>
</reference>
<keyword evidence="2 4" id="KW-0863">Zinc-finger</keyword>
<name>A0AAE0BDV4_9CHLO</name>
<dbReference type="PANTHER" id="PTHR24102">
    <property type="entry name" value="PHD FINGER PROTEIN"/>
    <property type="match status" value="1"/>
</dbReference>